<organism evidence="2 3">
    <name type="scientific">Cucurbitaria berberidis CBS 394.84</name>
    <dbReference type="NCBI Taxonomy" id="1168544"/>
    <lineage>
        <taxon>Eukaryota</taxon>
        <taxon>Fungi</taxon>
        <taxon>Dikarya</taxon>
        <taxon>Ascomycota</taxon>
        <taxon>Pezizomycotina</taxon>
        <taxon>Dothideomycetes</taxon>
        <taxon>Pleosporomycetidae</taxon>
        <taxon>Pleosporales</taxon>
        <taxon>Pleosporineae</taxon>
        <taxon>Cucurbitariaceae</taxon>
        <taxon>Cucurbitaria</taxon>
    </lineage>
</organism>
<dbReference type="InterPro" id="IPR010730">
    <property type="entry name" value="HET"/>
</dbReference>
<dbReference type="PANTHER" id="PTHR24148:SF64">
    <property type="entry name" value="HETEROKARYON INCOMPATIBILITY DOMAIN-CONTAINING PROTEIN"/>
    <property type="match status" value="1"/>
</dbReference>
<dbReference type="InterPro" id="IPR052895">
    <property type="entry name" value="HetReg/Transcr_Mod"/>
</dbReference>
<evidence type="ECO:0000259" key="1">
    <source>
        <dbReference type="Pfam" id="PF06985"/>
    </source>
</evidence>
<dbReference type="RefSeq" id="XP_040790729.1">
    <property type="nucleotide sequence ID" value="XM_040928094.1"/>
</dbReference>
<proteinExistence type="predicted"/>
<dbReference type="GeneID" id="63845347"/>
<gene>
    <name evidence="2" type="ORF">K460DRAFT_276211</name>
</gene>
<comment type="caution">
    <text evidence="2">The sequence shown here is derived from an EMBL/GenBank/DDBJ whole genome shotgun (WGS) entry which is preliminary data.</text>
</comment>
<keyword evidence="3" id="KW-1185">Reference proteome</keyword>
<dbReference type="PANTHER" id="PTHR24148">
    <property type="entry name" value="ANKYRIN REPEAT DOMAIN-CONTAINING PROTEIN 39 HOMOLOG-RELATED"/>
    <property type="match status" value="1"/>
</dbReference>
<accession>A0A9P4LA99</accession>
<dbReference type="EMBL" id="ML976615">
    <property type="protein sequence ID" value="KAF1848166.1"/>
    <property type="molecule type" value="Genomic_DNA"/>
</dbReference>
<feature type="domain" description="Heterokaryon incompatibility" evidence="1">
    <location>
        <begin position="14"/>
        <end position="175"/>
    </location>
</feature>
<dbReference type="Proteomes" id="UP000800039">
    <property type="component" value="Unassembled WGS sequence"/>
</dbReference>
<sequence length="617" mass="70256">MFHLISLQWHSCRYEALSYVWGSKDNTVQVLVQSQLLDQGFIPITRNLDVALRHLRHRHESRLVWIDALCINQSNKVEKGSQVGMMGRIFSLARSVIAWLGPEENNSNYALEIMRYWACHVDVDYDSYTMRPSEQSSDFTWGNPDIRLPYQLGELQPVCALLERPYFSRTWIRQEISLATHAVIQCGQEEITWKDFQRAVFCLRWKGFFVSAMGGTRFADLKKKTNAAFDVCATIKGYLSFSYLRIDLRDAQCQDPRDMIYATLSLLKNKDQRLGIESDYARSVEELYVDVFRRVVTGRHSLELLETCELSSKILDIPSWVPDWSSRLKYKDKLMSKWSACGWISAQATMDGGNSIRVPGVMASQIECVTEIDMDEYDGQYYDLLRGLRKLRPSVEALAAQNESSLSCIQKYCHALVGDVFFESYMPPQVGKPKLEECMEILDLVWSTSGTWNELRDSKTLPVEIFLENCESNMFGRRFFQGSNQYIGFAPAGTEPGDIVCVLLGCRFPVVLRPSLEAGLSPTWQVMGVCHSPGLMMGEAIYGSKLPSHYRPVKPLEGPSEYVLYDPKTQTLKTEPAEILMEMGIKVENHPEDSSLIEVLPETLRAAGVALQEFTLI</sequence>
<evidence type="ECO:0000313" key="3">
    <source>
        <dbReference type="Proteomes" id="UP000800039"/>
    </source>
</evidence>
<dbReference type="Pfam" id="PF06985">
    <property type="entry name" value="HET"/>
    <property type="match status" value="1"/>
</dbReference>
<dbReference type="OrthoDB" id="4850726at2759"/>
<evidence type="ECO:0000313" key="2">
    <source>
        <dbReference type="EMBL" id="KAF1848166.1"/>
    </source>
</evidence>
<name>A0A9P4LA99_9PLEO</name>
<dbReference type="Pfam" id="PF26639">
    <property type="entry name" value="Het-6_barrel"/>
    <property type="match status" value="1"/>
</dbReference>
<protein>
    <submittedName>
        <fullName evidence="2">HET-domain-containing protein</fullName>
    </submittedName>
</protein>
<dbReference type="AlphaFoldDB" id="A0A9P4LA99"/>
<reference evidence="2" key="1">
    <citation type="submission" date="2020-01" db="EMBL/GenBank/DDBJ databases">
        <authorList>
            <consortium name="DOE Joint Genome Institute"/>
            <person name="Haridas S."/>
            <person name="Albert R."/>
            <person name="Binder M."/>
            <person name="Bloem J."/>
            <person name="Labutti K."/>
            <person name="Salamov A."/>
            <person name="Andreopoulos B."/>
            <person name="Baker S.E."/>
            <person name="Barry K."/>
            <person name="Bills G."/>
            <person name="Bluhm B.H."/>
            <person name="Cannon C."/>
            <person name="Castanera R."/>
            <person name="Culley D.E."/>
            <person name="Daum C."/>
            <person name="Ezra D."/>
            <person name="Gonzalez J.B."/>
            <person name="Henrissat B."/>
            <person name="Kuo A."/>
            <person name="Liang C."/>
            <person name="Lipzen A."/>
            <person name="Lutzoni F."/>
            <person name="Magnuson J."/>
            <person name="Mondo S."/>
            <person name="Nolan M."/>
            <person name="Ohm R."/>
            <person name="Pangilinan J."/>
            <person name="Park H.-J."/>
            <person name="Ramirez L."/>
            <person name="Alfaro M."/>
            <person name="Sun H."/>
            <person name="Tritt A."/>
            <person name="Yoshinaga Y."/>
            <person name="Zwiers L.-H."/>
            <person name="Turgeon B.G."/>
            <person name="Goodwin S.B."/>
            <person name="Spatafora J.W."/>
            <person name="Crous P.W."/>
            <person name="Grigoriev I.V."/>
        </authorList>
    </citation>
    <scope>NUCLEOTIDE SEQUENCE</scope>
    <source>
        <strain evidence="2">CBS 394.84</strain>
    </source>
</reference>